<dbReference type="PROSITE" id="PS50928">
    <property type="entry name" value="ABC_TM1"/>
    <property type="match status" value="1"/>
</dbReference>
<dbReference type="InterPro" id="IPR000515">
    <property type="entry name" value="MetI-like"/>
</dbReference>
<accession>A0A344PMD1</accession>
<comment type="similarity">
    <text evidence="7">Belongs to the binding-protein-dependent transport system permease family.</text>
</comment>
<dbReference type="KEGG" id="pars:DRW48_13360"/>
<feature type="transmembrane region" description="Helical" evidence="7">
    <location>
        <begin position="82"/>
        <end position="100"/>
    </location>
</feature>
<feature type="transmembrane region" description="Helical" evidence="7">
    <location>
        <begin position="112"/>
        <end position="135"/>
    </location>
</feature>
<feature type="transmembrane region" description="Helical" evidence="7">
    <location>
        <begin position="141"/>
        <end position="160"/>
    </location>
</feature>
<keyword evidence="10" id="KW-1185">Reference proteome</keyword>
<dbReference type="OrthoDB" id="9799271at2"/>
<dbReference type="AlphaFoldDB" id="A0A344PMD1"/>
<organism evidence="9 10">
    <name type="scientific">Paracoccus suum</name>
    <dbReference type="NCBI Taxonomy" id="2259340"/>
    <lineage>
        <taxon>Bacteria</taxon>
        <taxon>Pseudomonadati</taxon>
        <taxon>Pseudomonadota</taxon>
        <taxon>Alphaproteobacteria</taxon>
        <taxon>Rhodobacterales</taxon>
        <taxon>Paracoccaceae</taxon>
        <taxon>Paracoccus</taxon>
    </lineage>
</organism>
<dbReference type="PANTHER" id="PTHR30151:SF0">
    <property type="entry name" value="ABC TRANSPORTER PERMEASE PROTEIN MJ0413-RELATED"/>
    <property type="match status" value="1"/>
</dbReference>
<dbReference type="PANTHER" id="PTHR30151">
    <property type="entry name" value="ALKANE SULFONATE ABC TRANSPORTER-RELATED, MEMBRANE SUBUNIT"/>
    <property type="match status" value="1"/>
</dbReference>
<dbReference type="Gene3D" id="1.10.3720.10">
    <property type="entry name" value="MetI-like"/>
    <property type="match status" value="1"/>
</dbReference>
<dbReference type="RefSeq" id="WP_114076853.1">
    <property type="nucleotide sequence ID" value="NZ_CP030918.1"/>
</dbReference>
<feature type="transmembrane region" description="Helical" evidence="7">
    <location>
        <begin position="238"/>
        <end position="258"/>
    </location>
</feature>
<name>A0A344PMD1_9RHOB</name>
<evidence type="ECO:0000256" key="3">
    <source>
        <dbReference type="ARBA" id="ARBA00022475"/>
    </source>
</evidence>
<evidence type="ECO:0000256" key="5">
    <source>
        <dbReference type="ARBA" id="ARBA00022989"/>
    </source>
</evidence>
<dbReference type="InterPro" id="IPR035906">
    <property type="entry name" value="MetI-like_sf"/>
</dbReference>
<dbReference type="SUPFAM" id="SSF161098">
    <property type="entry name" value="MetI-like"/>
    <property type="match status" value="1"/>
</dbReference>
<dbReference type="GO" id="GO:0005886">
    <property type="term" value="C:plasma membrane"/>
    <property type="evidence" value="ECO:0007669"/>
    <property type="project" value="UniProtKB-SubCell"/>
</dbReference>
<evidence type="ECO:0000256" key="7">
    <source>
        <dbReference type="RuleBase" id="RU363032"/>
    </source>
</evidence>
<feature type="transmembrane region" description="Helical" evidence="7">
    <location>
        <begin position="206"/>
        <end position="226"/>
    </location>
</feature>
<dbReference type="Proteomes" id="UP000252023">
    <property type="component" value="Chromosome"/>
</dbReference>
<keyword evidence="5 7" id="KW-1133">Transmembrane helix</keyword>
<evidence type="ECO:0000256" key="6">
    <source>
        <dbReference type="ARBA" id="ARBA00023136"/>
    </source>
</evidence>
<gene>
    <name evidence="9" type="ORF">DRW48_13360</name>
</gene>
<proteinExistence type="inferred from homology"/>
<evidence type="ECO:0000256" key="4">
    <source>
        <dbReference type="ARBA" id="ARBA00022692"/>
    </source>
</evidence>
<dbReference type="GO" id="GO:0055085">
    <property type="term" value="P:transmembrane transport"/>
    <property type="evidence" value="ECO:0007669"/>
    <property type="project" value="InterPro"/>
</dbReference>
<keyword evidence="6 7" id="KW-0472">Membrane</keyword>
<reference evidence="10" key="1">
    <citation type="submission" date="2018-07" db="EMBL/GenBank/DDBJ databases">
        <title>Genome sequencing of Paracoccus sp. SC2-6.</title>
        <authorList>
            <person name="Heo J."/>
            <person name="Kim S.-J."/>
            <person name="Kwon S.-W."/>
        </authorList>
    </citation>
    <scope>NUCLEOTIDE SEQUENCE [LARGE SCALE GENOMIC DNA]</scope>
    <source>
        <strain evidence="10">SC2-6</strain>
    </source>
</reference>
<keyword evidence="3" id="KW-1003">Cell membrane</keyword>
<evidence type="ECO:0000313" key="10">
    <source>
        <dbReference type="Proteomes" id="UP000252023"/>
    </source>
</evidence>
<feature type="domain" description="ABC transmembrane type-1" evidence="8">
    <location>
        <begin position="75"/>
        <end position="255"/>
    </location>
</feature>
<dbReference type="CDD" id="cd06261">
    <property type="entry name" value="TM_PBP2"/>
    <property type="match status" value="1"/>
</dbReference>
<evidence type="ECO:0000259" key="8">
    <source>
        <dbReference type="PROSITE" id="PS50928"/>
    </source>
</evidence>
<feature type="transmembrane region" description="Helical" evidence="7">
    <location>
        <begin position="21"/>
        <end position="43"/>
    </location>
</feature>
<evidence type="ECO:0000256" key="1">
    <source>
        <dbReference type="ARBA" id="ARBA00004651"/>
    </source>
</evidence>
<sequence length="275" mass="29425">MSSNPVILEDTAPSDAQPARFSVPAPAITTASILIVLLLWEYFGRNVNPLFGSYPTAIARELVVMAKEGTLWKAGWESTRPMAAGFLLALVMGIPFGLLLGRFRWVEAAFGIYVTAGYAMPLIALVPLLVLWFGLGFAVKTAIVTLLTFFPICINTWIGVKSVPRSLLEVGKSFVASPFTILTRIVLPAVVPYIMAGIRLAIGKAVIAIIVAEFFTAVSGLGGVILTASNNFETARMLAPIIVIMAGAVIATAAVGWLERRIAPWHVEISGRGVQ</sequence>
<evidence type="ECO:0000256" key="2">
    <source>
        <dbReference type="ARBA" id="ARBA00022448"/>
    </source>
</evidence>
<protein>
    <submittedName>
        <fullName evidence="9">ABC transporter permease</fullName>
    </submittedName>
</protein>
<keyword evidence="4 7" id="KW-0812">Transmembrane</keyword>
<evidence type="ECO:0000313" key="9">
    <source>
        <dbReference type="EMBL" id="AXC50536.1"/>
    </source>
</evidence>
<comment type="subcellular location">
    <subcellularLocation>
        <location evidence="1 7">Cell membrane</location>
        <topology evidence="1 7">Multi-pass membrane protein</topology>
    </subcellularLocation>
</comment>
<dbReference type="Pfam" id="PF00528">
    <property type="entry name" value="BPD_transp_1"/>
    <property type="match status" value="1"/>
</dbReference>
<dbReference type="EMBL" id="CP030918">
    <property type="protein sequence ID" value="AXC50536.1"/>
    <property type="molecule type" value="Genomic_DNA"/>
</dbReference>
<keyword evidence="2 7" id="KW-0813">Transport</keyword>
<feature type="transmembrane region" description="Helical" evidence="7">
    <location>
        <begin position="181"/>
        <end position="200"/>
    </location>
</feature>